<reference evidence="1 2" key="1">
    <citation type="journal article" date="2018" name="Gigascience">
        <title>Genomes of trombidid mites reveal novel predicted allergens and laterally-transferred genes associated with secondary metabolism.</title>
        <authorList>
            <person name="Dong X."/>
            <person name="Chaisiri K."/>
            <person name="Xia D."/>
            <person name="Armstrong S.D."/>
            <person name="Fang Y."/>
            <person name="Donnelly M.J."/>
            <person name="Kadowaki T."/>
            <person name="McGarry J.W."/>
            <person name="Darby A.C."/>
            <person name="Makepeace B.L."/>
        </authorList>
    </citation>
    <scope>NUCLEOTIDE SEQUENCE [LARGE SCALE GENOMIC DNA]</scope>
    <source>
        <strain evidence="1">UoL-UT</strain>
    </source>
</reference>
<evidence type="ECO:0000313" key="2">
    <source>
        <dbReference type="Proteomes" id="UP000288716"/>
    </source>
</evidence>
<dbReference type="Proteomes" id="UP000288716">
    <property type="component" value="Unassembled WGS sequence"/>
</dbReference>
<feature type="non-terminal residue" evidence="1">
    <location>
        <position position="461"/>
    </location>
</feature>
<gene>
    <name evidence="1" type="ORF">B4U80_08785</name>
</gene>
<dbReference type="OrthoDB" id="3134645at2759"/>
<dbReference type="SUPFAM" id="SSF52047">
    <property type="entry name" value="RNI-like"/>
    <property type="match status" value="1"/>
</dbReference>
<proteinExistence type="predicted"/>
<dbReference type="InterPro" id="IPR036047">
    <property type="entry name" value="F-box-like_dom_sf"/>
</dbReference>
<dbReference type="EMBL" id="NCKV01002421">
    <property type="protein sequence ID" value="RWS26863.1"/>
    <property type="molecule type" value="Genomic_DNA"/>
</dbReference>
<dbReference type="Gene3D" id="3.80.10.10">
    <property type="entry name" value="Ribonuclease Inhibitor"/>
    <property type="match status" value="2"/>
</dbReference>
<dbReference type="AlphaFoldDB" id="A0A443SH58"/>
<dbReference type="STRING" id="299467.A0A443SH58"/>
<organism evidence="1 2">
    <name type="scientific">Leptotrombidium deliense</name>
    <dbReference type="NCBI Taxonomy" id="299467"/>
    <lineage>
        <taxon>Eukaryota</taxon>
        <taxon>Metazoa</taxon>
        <taxon>Ecdysozoa</taxon>
        <taxon>Arthropoda</taxon>
        <taxon>Chelicerata</taxon>
        <taxon>Arachnida</taxon>
        <taxon>Acari</taxon>
        <taxon>Acariformes</taxon>
        <taxon>Trombidiformes</taxon>
        <taxon>Prostigmata</taxon>
        <taxon>Anystina</taxon>
        <taxon>Parasitengona</taxon>
        <taxon>Trombiculoidea</taxon>
        <taxon>Trombiculidae</taxon>
        <taxon>Leptotrombidium</taxon>
    </lineage>
</organism>
<evidence type="ECO:0000313" key="1">
    <source>
        <dbReference type="EMBL" id="RWS26863.1"/>
    </source>
</evidence>
<comment type="caution">
    <text evidence="1">The sequence shown here is derived from an EMBL/GenBank/DDBJ whole genome shotgun (WGS) entry which is preliminary data.</text>
</comment>
<dbReference type="InterPro" id="IPR032675">
    <property type="entry name" value="LRR_dom_sf"/>
</dbReference>
<accession>A0A443SH58</accession>
<protein>
    <submittedName>
        <fullName evidence="1">F-box/LRR-repeat protein 6-like protein</fullName>
    </submittedName>
</protein>
<dbReference type="GO" id="GO:0019005">
    <property type="term" value="C:SCF ubiquitin ligase complex"/>
    <property type="evidence" value="ECO:0007669"/>
    <property type="project" value="TreeGrafter"/>
</dbReference>
<dbReference type="GO" id="GO:0031146">
    <property type="term" value="P:SCF-dependent proteasomal ubiquitin-dependent protein catabolic process"/>
    <property type="evidence" value="ECO:0007669"/>
    <property type="project" value="TreeGrafter"/>
</dbReference>
<dbReference type="VEuPathDB" id="VectorBase:LDEU005176"/>
<dbReference type="SUPFAM" id="SSF81383">
    <property type="entry name" value="F-box domain"/>
    <property type="match status" value="1"/>
</dbReference>
<keyword evidence="2" id="KW-1185">Reference proteome</keyword>
<name>A0A443SH58_9ACAR</name>
<dbReference type="PANTHER" id="PTHR13318">
    <property type="entry name" value="PARTNER OF PAIRED, ISOFORM B-RELATED"/>
    <property type="match status" value="1"/>
</dbReference>
<sequence>MYGGNKRPLSLEPFLMPSDREVDFLLPTNVLTKIFQFVVSNESHNAIHNLLSLSQASETFRKLIISTGSLWKCVDLSDFKYNASERDLIALCEAGILSGVEKLNISGWVTGNSIFKIIDCCAPSLNEIILRECHAIGAECLQLLAEKCSALESIDLSRTSYSNLPSPKPRALIMEKSNVVQVSSLKPFLSTCGNRLKQLNLAENKLISFTSITSAIMTHCPNLRLLDLSNIETSSSAVIDVPKLQQSCPLLRVLRLASITLKASSSSQYSFTKLEELSIPVKTATVGHSDSVIYALTRTAENLTLLDIRGSSEVSVSCLVKIPAWNLQHLSISNCQRLCTPDLELVFRKVFIYFGPLYSKLLLAQWKNTLVDVDISWNNNDTSVNASLDALCSEDGSVLKHMNLRGSSVSLPTLKKMFKCCTKLEFVDLQSCRGLPRGIKRVFAGEELQKLKADVVDGFYD</sequence>